<comment type="pathway">
    <text evidence="4">Lipid metabolism.</text>
</comment>
<comment type="caution">
    <text evidence="13">The sequence shown here is derived from an EMBL/GenBank/DDBJ whole genome shotgun (WGS) entry which is preliminary data.</text>
</comment>
<comment type="similarity">
    <text evidence="8">In the N-terminal section; belongs to the long-chain O-acyltransferase family.</text>
</comment>
<evidence type="ECO:0000256" key="6">
    <source>
        <dbReference type="ARBA" id="ARBA00022824"/>
    </source>
</evidence>
<sequence length="445" mass="49799">MTPESDPGEPVTPAGRLFLRPEMDSIIHCAIGVKNEMGIDTVKSAIKNSLMIKHPRFCSLLVRDKNGQEHWKRTDIDVDQHLIIVNNKNGFCCSCDDDVDKIVNDYLADLAVSTPLDINKPLWEIHVMLEQKCAILRIHHALGDGISLMSMFLAICRKASEPEAMPTLVTGKRDYRKEGKRQDWSGVLLGVLKVVWFSLVFCLQFVLRALWVSDKKTSISGGDGVELWPRKLVTAKFLIEDMKIVKRAVANATVNDVLFGVISSALSRYLDHRSPNAMQEGQQITGMAMVNLREQLTLQNLSEMMKSNSGSQSKWGNSVDPLQYVRRAKLMIDRKKKTFEAPFTYRIGDLIMSLLGSKAACILNYRVLCNTTFTVSNVVGPQEEITLMGNPITFIRALTMHMVSYAGKAEMQIMVAKDIIPDPEFLAKCFEDALLEMKEAAAATI</sequence>
<dbReference type="GO" id="GO:0005789">
    <property type="term" value="C:endoplasmic reticulum membrane"/>
    <property type="evidence" value="ECO:0007669"/>
    <property type="project" value="UniProtKB-SubCell"/>
</dbReference>
<name>A0AAV1RA74_9ROSI</name>
<protein>
    <recommendedName>
        <fullName evidence="15">Diacylglycerol O-acyltransferase</fullName>
    </recommendedName>
</protein>
<reference evidence="13 14" key="1">
    <citation type="submission" date="2024-01" db="EMBL/GenBank/DDBJ databases">
        <authorList>
            <person name="Waweru B."/>
        </authorList>
    </citation>
    <scope>NUCLEOTIDE SEQUENCE [LARGE SCALE GENOMIC DNA]</scope>
</reference>
<dbReference type="Pfam" id="PF06974">
    <property type="entry name" value="WS_DGAT_C"/>
    <property type="match status" value="1"/>
</dbReference>
<feature type="domain" description="O-acyltransferase WSD1-like N-terminal" evidence="11">
    <location>
        <begin position="113"/>
        <end position="257"/>
    </location>
</feature>
<keyword evidence="14" id="KW-1185">Reference proteome</keyword>
<keyword evidence="6" id="KW-0256">Endoplasmic reticulum</keyword>
<evidence type="ECO:0000256" key="5">
    <source>
        <dbReference type="ARBA" id="ARBA00022679"/>
    </source>
</evidence>
<comment type="pathway">
    <text evidence="3">Glycerolipid metabolism; triacylglycerol biosynthesis.</text>
</comment>
<comment type="catalytic activity">
    <reaction evidence="10">
        <text>an acyl-CoA + a 1,2-diacyl-sn-glycerol = a triacyl-sn-glycerol + CoA</text>
        <dbReference type="Rhea" id="RHEA:10868"/>
        <dbReference type="ChEBI" id="CHEBI:17815"/>
        <dbReference type="ChEBI" id="CHEBI:57287"/>
        <dbReference type="ChEBI" id="CHEBI:58342"/>
        <dbReference type="ChEBI" id="CHEBI:64615"/>
        <dbReference type="EC" id="2.3.1.20"/>
    </reaction>
</comment>
<keyword evidence="7" id="KW-0012">Acyltransferase</keyword>
<dbReference type="PANTHER" id="PTHR31650">
    <property type="entry name" value="O-ACYLTRANSFERASE (WSD1-LIKE) FAMILY PROTEIN"/>
    <property type="match status" value="1"/>
</dbReference>
<evidence type="ECO:0000256" key="2">
    <source>
        <dbReference type="ARBA" id="ARBA00004586"/>
    </source>
</evidence>
<evidence type="ECO:0000256" key="10">
    <source>
        <dbReference type="ARBA" id="ARBA00048109"/>
    </source>
</evidence>
<comment type="catalytic activity">
    <reaction evidence="9">
        <text>a long chain fatty alcohol + a fatty acyl-CoA = a long-chain alcohol wax ester + CoA</text>
        <dbReference type="Rhea" id="RHEA:38443"/>
        <dbReference type="ChEBI" id="CHEBI:17135"/>
        <dbReference type="ChEBI" id="CHEBI:57287"/>
        <dbReference type="ChEBI" id="CHEBI:77636"/>
        <dbReference type="ChEBI" id="CHEBI:235323"/>
        <dbReference type="EC" id="2.3.1.75"/>
    </reaction>
</comment>
<gene>
    <name evidence="13" type="ORF">DCAF_LOCUS7669</name>
</gene>
<dbReference type="GO" id="GO:0005886">
    <property type="term" value="C:plasma membrane"/>
    <property type="evidence" value="ECO:0007669"/>
    <property type="project" value="UniProtKB-SubCell"/>
</dbReference>
<evidence type="ECO:0008006" key="15">
    <source>
        <dbReference type="Google" id="ProtNLM"/>
    </source>
</evidence>
<evidence type="ECO:0000313" key="14">
    <source>
        <dbReference type="Proteomes" id="UP001314170"/>
    </source>
</evidence>
<dbReference type="InterPro" id="IPR009721">
    <property type="entry name" value="O-acyltransferase_WSD1_C"/>
</dbReference>
<evidence type="ECO:0000259" key="11">
    <source>
        <dbReference type="Pfam" id="PF03007"/>
    </source>
</evidence>
<proteinExistence type="inferred from homology"/>
<dbReference type="InterPro" id="IPR004255">
    <property type="entry name" value="O-acyltransferase_WSD1_N"/>
</dbReference>
<accession>A0AAV1RA74</accession>
<evidence type="ECO:0000256" key="7">
    <source>
        <dbReference type="ARBA" id="ARBA00023315"/>
    </source>
</evidence>
<keyword evidence="5" id="KW-0808">Transferase</keyword>
<evidence type="ECO:0000313" key="13">
    <source>
        <dbReference type="EMBL" id="CAK7329902.1"/>
    </source>
</evidence>
<evidence type="ECO:0000256" key="3">
    <source>
        <dbReference type="ARBA" id="ARBA00004771"/>
    </source>
</evidence>
<dbReference type="PANTHER" id="PTHR31650:SF41">
    <property type="entry name" value="O-ACYLTRANSFERASE WSD1-LIKE ISOFORM X1"/>
    <property type="match status" value="1"/>
</dbReference>
<evidence type="ECO:0000256" key="8">
    <source>
        <dbReference type="ARBA" id="ARBA00024360"/>
    </source>
</evidence>
<evidence type="ECO:0000256" key="4">
    <source>
        <dbReference type="ARBA" id="ARBA00005189"/>
    </source>
</evidence>
<dbReference type="GO" id="GO:0004144">
    <property type="term" value="F:diacylglycerol O-acyltransferase activity"/>
    <property type="evidence" value="ECO:0007669"/>
    <property type="project" value="UniProtKB-EC"/>
</dbReference>
<dbReference type="Proteomes" id="UP001314170">
    <property type="component" value="Unassembled WGS sequence"/>
</dbReference>
<feature type="domain" description="O-acyltransferase WSD1 C-terminal" evidence="12">
    <location>
        <begin position="319"/>
        <end position="438"/>
    </location>
</feature>
<evidence type="ECO:0000256" key="9">
    <source>
        <dbReference type="ARBA" id="ARBA00047604"/>
    </source>
</evidence>
<organism evidence="13 14">
    <name type="scientific">Dovyalis caffra</name>
    <dbReference type="NCBI Taxonomy" id="77055"/>
    <lineage>
        <taxon>Eukaryota</taxon>
        <taxon>Viridiplantae</taxon>
        <taxon>Streptophyta</taxon>
        <taxon>Embryophyta</taxon>
        <taxon>Tracheophyta</taxon>
        <taxon>Spermatophyta</taxon>
        <taxon>Magnoliopsida</taxon>
        <taxon>eudicotyledons</taxon>
        <taxon>Gunneridae</taxon>
        <taxon>Pentapetalae</taxon>
        <taxon>rosids</taxon>
        <taxon>fabids</taxon>
        <taxon>Malpighiales</taxon>
        <taxon>Salicaceae</taxon>
        <taxon>Flacourtieae</taxon>
        <taxon>Dovyalis</taxon>
    </lineage>
</organism>
<dbReference type="GO" id="GO:0019432">
    <property type="term" value="P:triglyceride biosynthetic process"/>
    <property type="evidence" value="ECO:0007669"/>
    <property type="project" value="TreeGrafter"/>
</dbReference>
<dbReference type="GO" id="GO:0047196">
    <property type="term" value="F:long-chain-alcohol O-fatty-acyltransferase activity"/>
    <property type="evidence" value="ECO:0007669"/>
    <property type="project" value="UniProtKB-EC"/>
</dbReference>
<evidence type="ECO:0000259" key="12">
    <source>
        <dbReference type="Pfam" id="PF06974"/>
    </source>
</evidence>
<dbReference type="InterPro" id="IPR045034">
    <property type="entry name" value="O-acyltransferase_WSD1-like"/>
</dbReference>
<dbReference type="EMBL" id="CAWUPB010000913">
    <property type="protein sequence ID" value="CAK7329902.1"/>
    <property type="molecule type" value="Genomic_DNA"/>
</dbReference>
<evidence type="ECO:0000256" key="1">
    <source>
        <dbReference type="ARBA" id="ARBA00004162"/>
    </source>
</evidence>
<comment type="subcellular location">
    <subcellularLocation>
        <location evidence="1">Cell membrane</location>
        <topology evidence="1">Single-pass membrane protein</topology>
    </subcellularLocation>
    <subcellularLocation>
        <location evidence="2">Endoplasmic reticulum membrane</location>
    </subcellularLocation>
</comment>
<dbReference type="AlphaFoldDB" id="A0AAV1RA74"/>
<dbReference type="Pfam" id="PF03007">
    <property type="entry name" value="WS_DGAT_cat"/>
    <property type="match status" value="1"/>
</dbReference>